<keyword evidence="1" id="KW-1133">Transmembrane helix</keyword>
<proteinExistence type="predicted"/>
<keyword evidence="1" id="KW-0812">Transmembrane</keyword>
<evidence type="ECO:0000313" key="2">
    <source>
        <dbReference type="EMBL" id="MBB4134788.1"/>
    </source>
</evidence>
<evidence type="ECO:0000256" key="1">
    <source>
        <dbReference type="SAM" id="Phobius"/>
    </source>
</evidence>
<sequence>MAREGKRGFVSARTIGMVLIAIVFIGIGVFVGIEIGGSQASDQRDQIESCLPISSSAQLAYCLDGGGN</sequence>
<dbReference type="Proteomes" id="UP000551501">
    <property type="component" value="Unassembled WGS sequence"/>
</dbReference>
<feature type="transmembrane region" description="Helical" evidence="1">
    <location>
        <begin position="12"/>
        <end position="33"/>
    </location>
</feature>
<keyword evidence="1" id="KW-0472">Membrane</keyword>
<dbReference type="RefSeq" id="WP_183369907.1">
    <property type="nucleotide sequence ID" value="NZ_BAABHL010000037.1"/>
</dbReference>
<evidence type="ECO:0000313" key="3">
    <source>
        <dbReference type="Proteomes" id="UP000551501"/>
    </source>
</evidence>
<dbReference type="EMBL" id="JACIFP010000001">
    <property type="protein sequence ID" value="MBB4134788.1"/>
    <property type="molecule type" value="Genomic_DNA"/>
</dbReference>
<keyword evidence="3" id="KW-1185">Reference proteome</keyword>
<gene>
    <name evidence="2" type="ORF">BKA16_001340</name>
</gene>
<protein>
    <submittedName>
        <fullName evidence="2">Uncharacterized protein</fullName>
    </submittedName>
</protein>
<dbReference type="AlphaFoldDB" id="A0A840EWS6"/>
<name>A0A840EWS6_9ACTN</name>
<accession>A0A840EWS6</accession>
<reference evidence="2 3" key="1">
    <citation type="submission" date="2020-08" db="EMBL/GenBank/DDBJ databases">
        <title>Sequencing the genomes of 1000 actinobacteria strains.</title>
        <authorList>
            <person name="Klenk H.-P."/>
        </authorList>
    </citation>
    <scope>NUCLEOTIDE SEQUENCE [LARGE SCALE GENOMIC DNA]</scope>
    <source>
        <strain evidence="2 3">DSM 45298</strain>
    </source>
</reference>
<comment type="caution">
    <text evidence="2">The sequence shown here is derived from an EMBL/GenBank/DDBJ whole genome shotgun (WGS) entry which is preliminary data.</text>
</comment>
<organism evidence="2 3">
    <name type="scientific">Gordonia humi</name>
    <dbReference type="NCBI Taxonomy" id="686429"/>
    <lineage>
        <taxon>Bacteria</taxon>
        <taxon>Bacillati</taxon>
        <taxon>Actinomycetota</taxon>
        <taxon>Actinomycetes</taxon>
        <taxon>Mycobacteriales</taxon>
        <taxon>Gordoniaceae</taxon>
        <taxon>Gordonia</taxon>
    </lineage>
</organism>